<protein>
    <recommendedName>
        <fullName evidence="2">Copper homeostasis protein cutC homolog</fullName>
    </recommendedName>
</protein>
<evidence type="ECO:0000313" key="3">
    <source>
        <dbReference type="EMBL" id="GDZ83244.1"/>
    </source>
</evidence>
<evidence type="ECO:0000313" key="4">
    <source>
        <dbReference type="Proteomes" id="UP000323274"/>
    </source>
</evidence>
<comment type="caution">
    <text evidence="3">The sequence shown here is derived from an EMBL/GenBank/DDBJ whole genome shotgun (WGS) entry which is preliminary data.</text>
</comment>
<evidence type="ECO:0000256" key="2">
    <source>
        <dbReference type="ARBA" id="ARBA00019014"/>
    </source>
</evidence>
<dbReference type="SUPFAM" id="SSF110395">
    <property type="entry name" value="CutC-like"/>
    <property type="match status" value="1"/>
</dbReference>
<dbReference type="EMBL" id="BJJW01000002">
    <property type="protein sequence ID" value="GDZ83244.1"/>
    <property type="molecule type" value="Genomic_DNA"/>
</dbReference>
<accession>A0A5A5U0I9</accession>
<dbReference type="AlphaFoldDB" id="A0A5A5U0I9"/>
<dbReference type="PANTHER" id="PTHR12598">
    <property type="entry name" value="COPPER HOMEOSTASIS PROTEIN CUTC"/>
    <property type="match status" value="1"/>
</dbReference>
<dbReference type="Proteomes" id="UP000323274">
    <property type="component" value="Unassembled WGS sequence"/>
</dbReference>
<proteinExistence type="inferred from homology"/>
<dbReference type="Gene3D" id="3.20.20.380">
    <property type="entry name" value="Copper homeostasis (CutC) domain"/>
    <property type="match status" value="1"/>
</dbReference>
<organism evidence="3 4">
    <name type="scientific">Leuconostoc citreum</name>
    <dbReference type="NCBI Taxonomy" id="33964"/>
    <lineage>
        <taxon>Bacteria</taxon>
        <taxon>Bacillati</taxon>
        <taxon>Bacillota</taxon>
        <taxon>Bacilli</taxon>
        <taxon>Lactobacillales</taxon>
        <taxon>Lactobacillaceae</taxon>
        <taxon>Leuconostoc</taxon>
    </lineage>
</organism>
<dbReference type="GeneID" id="61101815"/>
<dbReference type="InterPro" id="IPR005627">
    <property type="entry name" value="CutC-like"/>
</dbReference>
<dbReference type="Pfam" id="PF03932">
    <property type="entry name" value="CutC"/>
    <property type="match status" value="1"/>
</dbReference>
<dbReference type="InterPro" id="IPR036822">
    <property type="entry name" value="CutC-like_dom_sf"/>
</dbReference>
<dbReference type="OMA" id="HRAFDQC"/>
<dbReference type="GO" id="GO:0005507">
    <property type="term" value="F:copper ion binding"/>
    <property type="evidence" value="ECO:0007669"/>
    <property type="project" value="TreeGrafter"/>
</dbReference>
<sequence length="211" mass="23212">MTITIREAAVDSVEAAKQARRKGANRIELSSHLELGGLTPDTRTIIDTLMAVEDVPVVIMVRPRGGDFAYDDAELQQMQDSLQQIADLGGQYVTFGVVRNHQLDFDAMMLLINHAHELHLEVIMHMAFDHIAQESQQNVMQWLSDHHVKRILTHGGMLETPITDLLSELQTLVNTSPPDLTILPGGGVTVANAQRIANTLGVTEVHGSKIV</sequence>
<dbReference type="PANTHER" id="PTHR12598:SF0">
    <property type="entry name" value="COPPER HOMEOSTASIS PROTEIN CUTC HOMOLOG"/>
    <property type="match status" value="1"/>
</dbReference>
<gene>
    <name evidence="3" type="primary">cutC</name>
    <name evidence="3" type="ORF">LCIT_04860</name>
</gene>
<dbReference type="RefSeq" id="WP_004901095.1">
    <property type="nucleotide sequence ID" value="NZ_BJJW01000002.1"/>
</dbReference>
<comment type="similarity">
    <text evidence="1">Belongs to the CutC family.</text>
</comment>
<reference evidence="3 4" key="1">
    <citation type="submission" date="2019-04" db="EMBL/GenBank/DDBJ databases">
        <title>A pseudo-fructophilic Leuconostoc citreum strain F192-5 isolated from peel of satsuma mandarin: the first report for isolation and characterization of strain-dependent fructophilic-like characteristics.</title>
        <authorList>
            <person name="Maeno S."/>
            <person name="Tanizawa Y."/>
            <person name="Kajikawa A."/>
            <person name="Kanesaki Y."/>
            <person name="Kubota E."/>
            <person name="Arita M."/>
            <person name="Leon D."/>
            <person name="Endo A."/>
        </authorList>
    </citation>
    <scope>NUCLEOTIDE SEQUENCE [LARGE SCALE GENOMIC DNA]</scope>
    <source>
        <strain evidence="3 4">F192-5</strain>
    </source>
</reference>
<name>A0A5A5U0I9_LEUCI</name>
<evidence type="ECO:0000256" key="1">
    <source>
        <dbReference type="ARBA" id="ARBA00007768"/>
    </source>
</evidence>